<keyword evidence="3 9" id="KW-0732">Signal</keyword>
<comment type="similarity">
    <text evidence="1 7 8">Belongs to the peptidase S8 family.</text>
</comment>
<dbReference type="InterPro" id="IPR022398">
    <property type="entry name" value="Peptidase_S8_His-AS"/>
</dbReference>
<dbReference type="KEGG" id="tmn:UCRPA7_4397"/>
<dbReference type="PRINTS" id="PR00723">
    <property type="entry name" value="SUBTILISIN"/>
</dbReference>
<feature type="domain" description="C5a peptidase/Subtilisin-like protease SBT2-like Fn3-like" evidence="11">
    <location>
        <begin position="598"/>
        <end position="720"/>
    </location>
</feature>
<feature type="active site" description="Charge relay system" evidence="6 7">
    <location>
        <position position="514"/>
    </location>
</feature>
<keyword evidence="2 7" id="KW-0645">Protease</keyword>
<dbReference type="Pfam" id="PF00082">
    <property type="entry name" value="Peptidase_S8"/>
    <property type="match status" value="1"/>
</dbReference>
<name>R8BL86_PHAM7</name>
<dbReference type="InterPro" id="IPR023827">
    <property type="entry name" value="Peptidase_S8_Asp-AS"/>
</dbReference>
<dbReference type="PANTHER" id="PTHR43806:SF66">
    <property type="entry name" value="SERIN ENDOPEPTIDASE"/>
    <property type="match status" value="1"/>
</dbReference>
<dbReference type="InterPro" id="IPR023828">
    <property type="entry name" value="Peptidase_S8_Ser-AS"/>
</dbReference>
<dbReference type="GO" id="GO:0006508">
    <property type="term" value="P:proteolysis"/>
    <property type="evidence" value="ECO:0007669"/>
    <property type="project" value="UniProtKB-KW"/>
</dbReference>
<keyword evidence="5 7" id="KW-0720">Serine protease</keyword>
<accession>R8BL86</accession>
<feature type="chain" id="PRO_5004452139" evidence="9">
    <location>
        <begin position="19"/>
        <end position="874"/>
    </location>
</feature>
<evidence type="ECO:0000256" key="1">
    <source>
        <dbReference type="ARBA" id="ARBA00011073"/>
    </source>
</evidence>
<dbReference type="CDD" id="cd07489">
    <property type="entry name" value="Peptidases_S8_5"/>
    <property type="match status" value="1"/>
</dbReference>
<evidence type="ECO:0000256" key="6">
    <source>
        <dbReference type="PIRSR" id="PIRSR615500-1"/>
    </source>
</evidence>
<dbReference type="RefSeq" id="XP_007915133.1">
    <property type="nucleotide sequence ID" value="XM_007916942.1"/>
</dbReference>
<feature type="active site" description="Charge relay system" evidence="6 7">
    <location>
        <position position="196"/>
    </location>
</feature>
<dbReference type="Pfam" id="PF06280">
    <property type="entry name" value="fn3_5"/>
    <property type="match status" value="1"/>
</dbReference>
<evidence type="ECO:0000256" key="7">
    <source>
        <dbReference type="PROSITE-ProRule" id="PRU01240"/>
    </source>
</evidence>
<dbReference type="OrthoDB" id="10256524at2759"/>
<evidence type="ECO:0000259" key="11">
    <source>
        <dbReference type="Pfam" id="PF06280"/>
    </source>
</evidence>
<dbReference type="HOGENOM" id="CLU_003559_2_1_1"/>
<evidence type="ECO:0000256" key="8">
    <source>
        <dbReference type="RuleBase" id="RU003355"/>
    </source>
</evidence>
<evidence type="ECO:0000313" key="12">
    <source>
        <dbReference type="EMBL" id="EOO00119.1"/>
    </source>
</evidence>
<dbReference type="InterPro" id="IPR050131">
    <property type="entry name" value="Peptidase_S8_subtilisin-like"/>
</dbReference>
<dbReference type="SUPFAM" id="SSF52743">
    <property type="entry name" value="Subtilisin-like"/>
    <property type="match status" value="1"/>
</dbReference>
<dbReference type="InterPro" id="IPR000209">
    <property type="entry name" value="Peptidase_S8/S53_dom"/>
</dbReference>
<dbReference type="PROSITE" id="PS00136">
    <property type="entry name" value="SUBTILASE_ASP"/>
    <property type="match status" value="1"/>
</dbReference>
<feature type="domain" description="Peptidase S8/S53" evidence="10">
    <location>
        <begin position="138"/>
        <end position="533"/>
    </location>
</feature>
<sequence>MHITRSILSFCLVGSTLASYKARSSAPSNPDQLAPPASDKYIDANYDAAVKELESRPGVKVLKKLRSSVFSGISVKALHHSTESLQAIPQVAQAWRSHSIKLLPNIEMSTFSDGAETSNYSVHAMTGVDKVHASGIFGKGVKVAIVDTGIDYSHPALGGGFGPGYKVAGGYDFVGDGAWPDEVKTPDQDPMDQIGHGTHVAGIVAGKSDWYTGVAPEATILAYKVFTEADYTDDETLIEAFTKAYEDGADVITASIGEDDGWSTGPWATVASRLVDEGVVVTIAAGNSGEEGPFRASSGSSGENVLAVASVDPSTIIAIPIIANFVDSQGSEAKEIAYRPGPLLFPTTMNNVSVYPTSLDPTVEDDACSPLPADTPDLSDKVVLVRISTQCWDYEQVANIIPYNPLGVVFYHNEEKDFSDPWAWDPMFLGVITAEAGAAMIKTIAAGGSVTLDFSEIDGYVNMPFSGGGMGSFFTSWGATWDLQLKPDVAAPGALITSTYPTWMGSYATMSGTSMATPYVAGVAALYISQHGGRSVHGKRFAKMLHARITASGSSMPWPGNVADGGKHLASPTQVGTGLIDARKVLNYTTQLSLARFQLNDTHQFSRYQNVDITNNGNEEVVYTFSLEDAGGYDAFETDSTIAPWAPVMNDLRGVRMYKLKPAVRFPAGTFRVKPGQTKKAEFIFTMPDLPAGRKGADMPIVSGKIIITGSNGEQVSVPYFGVVGDIKRELRKSKMYWTGIGWPRVTTNSGPGPILDVWQKPYWGFDMTTDSQDYPMLQTALVYGAREIRWDRTWFDPATEDVNDVIAMPDEYLNRQFLHVYMWFGKLANGTQIAPGNYTMRIATLLPFGNRYASDNWDVADMPEVMILPPKET</sequence>
<keyword evidence="13" id="KW-1185">Reference proteome</keyword>
<protein>
    <submittedName>
        <fullName evidence="12">Putative minor extracellular protease vpr protein</fullName>
    </submittedName>
</protein>
<evidence type="ECO:0000259" key="10">
    <source>
        <dbReference type="Pfam" id="PF00082"/>
    </source>
</evidence>
<evidence type="ECO:0000256" key="4">
    <source>
        <dbReference type="ARBA" id="ARBA00022801"/>
    </source>
</evidence>
<dbReference type="GeneID" id="19324844"/>
<dbReference type="AlphaFoldDB" id="R8BL86"/>
<dbReference type="Gene3D" id="3.40.50.200">
    <property type="entry name" value="Peptidase S8/S53 domain"/>
    <property type="match status" value="2"/>
</dbReference>
<evidence type="ECO:0000256" key="2">
    <source>
        <dbReference type="ARBA" id="ARBA00022670"/>
    </source>
</evidence>
<dbReference type="EMBL" id="KB933107">
    <property type="protein sequence ID" value="EOO00119.1"/>
    <property type="molecule type" value="Genomic_DNA"/>
</dbReference>
<dbReference type="InterPro" id="IPR034187">
    <property type="entry name" value="Peptidases_S8_5"/>
</dbReference>
<keyword evidence="4 7" id="KW-0378">Hydrolase</keyword>
<evidence type="ECO:0000256" key="3">
    <source>
        <dbReference type="ARBA" id="ARBA00022729"/>
    </source>
</evidence>
<dbReference type="eggNOG" id="KOG4266">
    <property type="taxonomic scope" value="Eukaryota"/>
</dbReference>
<dbReference type="PROSITE" id="PS51892">
    <property type="entry name" value="SUBTILASE"/>
    <property type="match status" value="1"/>
</dbReference>
<evidence type="ECO:0000256" key="5">
    <source>
        <dbReference type="ARBA" id="ARBA00022825"/>
    </source>
</evidence>
<dbReference type="InterPro" id="IPR010435">
    <property type="entry name" value="C5a/SBT2-like_Fn3"/>
</dbReference>
<dbReference type="PROSITE" id="PS00138">
    <property type="entry name" value="SUBTILASE_SER"/>
    <property type="match status" value="1"/>
</dbReference>
<dbReference type="PROSITE" id="PS00137">
    <property type="entry name" value="SUBTILASE_HIS"/>
    <property type="match status" value="1"/>
</dbReference>
<dbReference type="PANTHER" id="PTHR43806">
    <property type="entry name" value="PEPTIDASE S8"/>
    <property type="match status" value="1"/>
</dbReference>
<organism evidence="12 13">
    <name type="scientific">Phaeoacremonium minimum (strain UCR-PA7)</name>
    <name type="common">Esca disease fungus</name>
    <name type="synonym">Togninia minima</name>
    <dbReference type="NCBI Taxonomy" id="1286976"/>
    <lineage>
        <taxon>Eukaryota</taxon>
        <taxon>Fungi</taxon>
        <taxon>Dikarya</taxon>
        <taxon>Ascomycota</taxon>
        <taxon>Pezizomycotina</taxon>
        <taxon>Sordariomycetes</taxon>
        <taxon>Sordariomycetidae</taxon>
        <taxon>Togniniales</taxon>
        <taxon>Togniniaceae</taxon>
        <taxon>Phaeoacremonium</taxon>
    </lineage>
</organism>
<evidence type="ECO:0000313" key="13">
    <source>
        <dbReference type="Proteomes" id="UP000014074"/>
    </source>
</evidence>
<feature type="active site" description="Charge relay system" evidence="6 7">
    <location>
        <position position="147"/>
    </location>
</feature>
<dbReference type="InterPro" id="IPR015500">
    <property type="entry name" value="Peptidase_S8_subtilisin-rel"/>
</dbReference>
<dbReference type="GO" id="GO:0004252">
    <property type="term" value="F:serine-type endopeptidase activity"/>
    <property type="evidence" value="ECO:0007669"/>
    <property type="project" value="UniProtKB-UniRule"/>
</dbReference>
<dbReference type="GO" id="GO:0016020">
    <property type="term" value="C:membrane"/>
    <property type="evidence" value="ECO:0007669"/>
    <property type="project" value="InterPro"/>
</dbReference>
<dbReference type="Proteomes" id="UP000014074">
    <property type="component" value="Unassembled WGS sequence"/>
</dbReference>
<feature type="signal peptide" evidence="9">
    <location>
        <begin position="1"/>
        <end position="18"/>
    </location>
</feature>
<evidence type="ECO:0000256" key="9">
    <source>
        <dbReference type="SAM" id="SignalP"/>
    </source>
</evidence>
<reference evidence="13" key="1">
    <citation type="journal article" date="2013" name="Genome Announc.">
        <title>Draft genome sequence of the ascomycete Phaeoacremonium aleophilum strain UCR-PA7, a causal agent of the esca disease complex in grapevines.</title>
        <authorList>
            <person name="Blanco-Ulate B."/>
            <person name="Rolshausen P."/>
            <person name="Cantu D."/>
        </authorList>
    </citation>
    <scope>NUCLEOTIDE SEQUENCE [LARGE SCALE GENOMIC DNA]</scope>
    <source>
        <strain evidence="13">UCR-PA7</strain>
    </source>
</reference>
<gene>
    <name evidence="12" type="ORF">UCRPA7_4397</name>
</gene>
<proteinExistence type="inferred from homology"/>
<dbReference type="InterPro" id="IPR036852">
    <property type="entry name" value="Peptidase_S8/S53_dom_sf"/>
</dbReference>